<comment type="caution">
    <text evidence="1">The sequence shown here is derived from an EMBL/GenBank/DDBJ whole genome shotgun (WGS) entry which is preliminary data.</text>
</comment>
<dbReference type="Proteomes" id="UP000184267">
    <property type="component" value="Unassembled WGS sequence"/>
</dbReference>
<evidence type="ECO:0000313" key="1">
    <source>
        <dbReference type="EMBL" id="OJT09802.1"/>
    </source>
</evidence>
<sequence>MEAIHASWSSIVRDDQAQLAPTYATSCPLEQYAVYARVQRRTSYGTSYLETTFQSTYSDVVHSEVFPTIPNRLLSARAGLNTSPADLLDQANAYDQPFSDNAQEVYSQQGWQMPNHDTGAIAQERGVGLGHSGADLYVQDTQIPPLGDVSYSRAYAPRFTGNPASHQVSSGSAGHQCENLFTVEGLSHRDHQVAYRQLYHNAAIPVQKPTQAREPPLRDVQVSYLPLAPTPHSAQATRYWQAGGEIIHNRSAMTCSASHAPAASPLNEQGYSTEGAPGYCFPDRGTGLSVDGLSSDAFVQGTFNQRANVPHLGRSSSAQISGRSAPHIHSLSTHIVFSTMPS</sequence>
<dbReference type="EMBL" id="MNAD01000879">
    <property type="protein sequence ID" value="OJT09802.1"/>
    <property type="molecule type" value="Genomic_DNA"/>
</dbReference>
<dbReference type="AlphaFoldDB" id="A0A1M2VQN5"/>
<evidence type="ECO:0000313" key="2">
    <source>
        <dbReference type="Proteomes" id="UP000184267"/>
    </source>
</evidence>
<gene>
    <name evidence="1" type="ORF">TRAPUB_13761</name>
</gene>
<reference evidence="1 2" key="1">
    <citation type="submission" date="2016-10" db="EMBL/GenBank/DDBJ databases">
        <title>Genome sequence of the basidiomycete white-rot fungus Trametes pubescens.</title>
        <authorList>
            <person name="Makela M.R."/>
            <person name="Granchi Z."/>
            <person name="Peng M."/>
            <person name="De Vries R.P."/>
            <person name="Grigoriev I."/>
            <person name="Riley R."/>
            <person name="Hilden K."/>
        </authorList>
    </citation>
    <scope>NUCLEOTIDE SEQUENCE [LARGE SCALE GENOMIC DNA]</scope>
    <source>
        <strain evidence="1 2">FBCC735</strain>
    </source>
</reference>
<organism evidence="1 2">
    <name type="scientific">Trametes pubescens</name>
    <name type="common">White-rot fungus</name>
    <dbReference type="NCBI Taxonomy" id="154538"/>
    <lineage>
        <taxon>Eukaryota</taxon>
        <taxon>Fungi</taxon>
        <taxon>Dikarya</taxon>
        <taxon>Basidiomycota</taxon>
        <taxon>Agaricomycotina</taxon>
        <taxon>Agaricomycetes</taxon>
        <taxon>Polyporales</taxon>
        <taxon>Polyporaceae</taxon>
        <taxon>Trametes</taxon>
    </lineage>
</organism>
<accession>A0A1M2VQN5</accession>
<protein>
    <submittedName>
        <fullName evidence="1">Uncharacterized protein</fullName>
    </submittedName>
</protein>
<proteinExistence type="predicted"/>
<keyword evidence="2" id="KW-1185">Reference proteome</keyword>
<name>A0A1M2VQN5_TRAPU</name>